<feature type="transmembrane region" description="Helical" evidence="1">
    <location>
        <begin position="6"/>
        <end position="26"/>
    </location>
</feature>
<dbReference type="Proteomes" id="UP000192907">
    <property type="component" value="Unassembled WGS sequence"/>
</dbReference>
<proteinExistence type="predicted"/>
<keyword evidence="3" id="KW-1185">Reference proteome</keyword>
<evidence type="ECO:0000256" key="1">
    <source>
        <dbReference type="SAM" id="Phobius"/>
    </source>
</evidence>
<sequence>MSPISISLGIIFWIFILGNGFCLAALRLHEGGHSLVLRCVRAVATALQLPSLVLAPIMLMVGFSWLDENLIFPLTLDLPSYELMLYLLPPSFALLCCSGFIATVLSNLEESSKIWLQRSCSLMAQSLGLDPNVQLRGVLFWEISLKTWAQSLPWIFGELLVIECVFNAPGLGYQIWSGGREQNWEQVGVGLGILLMMFLVARLGQRVLGGLIGKRLEQYV</sequence>
<accession>A0A1Y6CKT8</accession>
<evidence type="ECO:0008006" key="4">
    <source>
        <dbReference type="Google" id="ProtNLM"/>
    </source>
</evidence>
<keyword evidence="1" id="KW-1133">Transmembrane helix</keyword>
<gene>
    <name evidence="2" type="ORF">SAMN06296036_12523</name>
</gene>
<evidence type="ECO:0000313" key="3">
    <source>
        <dbReference type="Proteomes" id="UP000192907"/>
    </source>
</evidence>
<feature type="transmembrane region" description="Helical" evidence="1">
    <location>
        <begin position="47"/>
        <end position="66"/>
    </location>
</feature>
<keyword evidence="1" id="KW-0472">Membrane</keyword>
<protein>
    <recommendedName>
        <fullName evidence="4">ABC-type nitrate/sulfonate/bicarbonate transport system, permease component</fullName>
    </recommendedName>
</protein>
<dbReference type="EMBL" id="FWZT01000025">
    <property type="protein sequence ID" value="SMF69548.1"/>
    <property type="molecule type" value="Genomic_DNA"/>
</dbReference>
<dbReference type="STRING" id="1513793.SAMN06296036_12523"/>
<name>A0A1Y6CKT8_9BACT</name>
<feature type="transmembrane region" description="Helical" evidence="1">
    <location>
        <begin position="86"/>
        <end position="108"/>
    </location>
</feature>
<feature type="transmembrane region" description="Helical" evidence="1">
    <location>
        <begin position="154"/>
        <end position="175"/>
    </location>
</feature>
<organism evidence="2 3">
    <name type="scientific">Pseudobacteriovorax antillogorgiicola</name>
    <dbReference type="NCBI Taxonomy" id="1513793"/>
    <lineage>
        <taxon>Bacteria</taxon>
        <taxon>Pseudomonadati</taxon>
        <taxon>Bdellovibrionota</taxon>
        <taxon>Oligoflexia</taxon>
        <taxon>Oligoflexales</taxon>
        <taxon>Pseudobacteriovoracaceae</taxon>
        <taxon>Pseudobacteriovorax</taxon>
    </lineage>
</organism>
<keyword evidence="1" id="KW-0812">Transmembrane</keyword>
<evidence type="ECO:0000313" key="2">
    <source>
        <dbReference type="EMBL" id="SMF69548.1"/>
    </source>
</evidence>
<feature type="transmembrane region" description="Helical" evidence="1">
    <location>
        <begin position="187"/>
        <end position="204"/>
    </location>
</feature>
<reference evidence="3" key="1">
    <citation type="submission" date="2017-04" db="EMBL/GenBank/DDBJ databases">
        <authorList>
            <person name="Varghese N."/>
            <person name="Submissions S."/>
        </authorList>
    </citation>
    <scope>NUCLEOTIDE SEQUENCE [LARGE SCALE GENOMIC DNA]</scope>
    <source>
        <strain evidence="3">RKEM611</strain>
    </source>
</reference>
<dbReference type="AlphaFoldDB" id="A0A1Y6CKT8"/>
<dbReference type="RefSeq" id="WP_132324005.1">
    <property type="nucleotide sequence ID" value="NZ_FWZT01000025.1"/>
</dbReference>